<proteinExistence type="predicted"/>
<dbReference type="HOGENOM" id="CLU_287053_0_0_1"/>
<accession>T1K7D2</accession>
<protein>
    <recommendedName>
        <fullName evidence="3">Protein NO VEIN C-terminal domain-containing protein</fullName>
    </recommendedName>
</protein>
<dbReference type="EnsemblMetazoa" id="tetur06g03810.1">
    <property type="protein sequence ID" value="tetur06g03810.1"/>
    <property type="gene ID" value="tetur06g03810"/>
</dbReference>
<dbReference type="NCBIfam" id="NF047352">
    <property type="entry name" value="P_loop_sacsin"/>
    <property type="match status" value="1"/>
</dbReference>
<organism evidence="1 2">
    <name type="scientific">Tetranychus urticae</name>
    <name type="common">Two-spotted spider mite</name>
    <dbReference type="NCBI Taxonomy" id="32264"/>
    <lineage>
        <taxon>Eukaryota</taxon>
        <taxon>Metazoa</taxon>
        <taxon>Ecdysozoa</taxon>
        <taxon>Arthropoda</taxon>
        <taxon>Chelicerata</taxon>
        <taxon>Arachnida</taxon>
        <taxon>Acari</taxon>
        <taxon>Acariformes</taxon>
        <taxon>Trombidiformes</taxon>
        <taxon>Prostigmata</taxon>
        <taxon>Eleutherengona</taxon>
        <taxon>Raphignathae</taxon>
        <taxon>Tetranychoidea</taxon>
        <taxon>Tetranychidae</taxon>
        <taxon>Tetranychus</taxon>
    </lineage>
</organism>
<sequence>MYGSVANSLDEIRLDFEARCILKELERLKSLPENQKHRFIWELIQNAKDCARPNVPVNISINLEKDRFIFAHNGLEFRVKDLIALARRGSTKVHDESRLGTGFIKTHVLNKVVTIKGQVTTPRGFRDFKLILKRTADNLSDMKRLLEETYQLIIDLTHPHSEIFDSSGRKISPSSSPSLSGSSSTLAGYSSFEYHLDPESYSIAHSALEDLKRNIIFTLVVNESIESITININGSQNKYALRRKSVYKKIVRAKVLGITHSMLIRHFDSFGITLGINCTKTGSNDYFLTQIPNQTKVFKDFPLTGTEDFHCAPLIQSSHWCPNDFKDGIRIKKSLESDIDPIADTNRSILCAYRDHWITFIQELIELQVLNRYILAISGLPRYSNRYSDNLWFRREIQLPLRQFIRSQDLVRNTKCTDELYFYSRIDDCLFPDCPVQPEAWYLVAAKIITKSKDCPHFDEAQQWIQVINQDYNDWELPVKFSVDEAIQLIEATSIDYISKNEDRAISWLSELIGFLSKNVCFQQIIEKRAILPSQNGILRSFHGSSSKNQQQIHRDGDIDEILKDICIELGDDLRDNLLHKQITHKLSWIPVMQVENIFINLEILLHRIERASTKLDSLTIQSAHELSLLFYDQPDTITTKMTYILKKIHPSIESHPISAESFKVYPRSFFLRWSMKLLLTCIGMTVGVENKEVVHVDQLLRSYPLIVNIYNWINDIIYLLEEYNLTNLLDQYRLIPLQNGQLTSLTTDIWLEDEPTNFENQEISFKKLVNIYVKDNQGNPVDCSNWLVDNRIKCKPSTVRRESVSRLTFMLDSIFKPIVAGSKKDENVDEESCKNWIKLFHQLDIWCSNHPDQCNLFPILTANRDLLMAKAYGFKGSQIALAVINSGKSWETIDRLINLKLNIDFLESLDEIIIENGQEWLQNVIERKDEVDVFLKSQIKIDDLKEFATLLETISVEDLKMKIKKYDSLLNISTKNEEKLVESNDVQPEIGSIWTTKLGSIVENLLYQTFKGYPSFKIERAEIGKDFIISNPHNNQRFSIKICPLNESKHFIRLAKIDALTACVEKMAYTLCSG</sequence>
<dbReference type="EMBL" id="CAEY01001803">
    <property type="status" value="NOT_ANNOTATED_CDS"/>
    <property type="molecule type" value="Genomic_DNA"/>
</dbReference>
<evidence type="ECO:0008006" key="3">
    <source>
        <dbReference type="Google" id="ProtNLM"/>
    </source>
</evidence>
<dbReference type="Proteomes" id="UP000015104">
    <property type="component" value="Unassembled WGS sequence"/>
</dbReference>
<reference evidence="1" key="2">
    <citation type="submission" date="2015-06" db="UniProtKB">
        <authorList>
            <consortium name="EnsemblMetazoa"/>
        </authorList>
    </citation>
    <scope>IDENTIFICATION</scope>
</reference>
<evidence type="ECO:0000313" key="1">
    <source>
        <dbReference type="EnsemblMetazoa" id="tetur06g03810.1"/>
    </source>
</evidence>
<keyword evidence="2" id="KW-1185">Reference proteome</keyword>
<evidence type="ECO:0000313" key="2">
    <source>
        <dbReference type="Proteomes" id="UP000015104"/>
    </source>
</evidence>
<dbReference type="eggNOG" id="ENOG502T2Q9">
    <property type="taxonomic scope" value="Eukaryota"/>
</dbReference>
<reference evidence="2" key="1">
    <citation type="submission" date="2011-08" db="EMBL/GenBank/DDBJ databases">
        <authorList>
            <person name="Rombauts S."/>
        </authorList>
    </citation>
    <scope>NUCLEOTIDE SEQUENCE</scope>
    <source>
        <strain evidence="2">London</strain>
    </source>
</reference>
<name>T1K7D2_TETUR</name>
<dbReference type="AlphaFoldDB" id="T1K7D2"/>